<dbReference type="GO" id="GO:0016874">
    <property type="term" value="F:ligase activity"/>
    <property type="evidence" value="ECO:0007669"/>
    <property type="project" value="UniProtKB-KW"/>
</dbReference>
<dbReference type="SUPFAM" id="SSF56801">
    <property type="entry name" value="Acetyl-CoA synthetase-like"/>
    <property type="match status" value="1"/>
</dbReference>
<evidence type="ECO:0000313" key="6">
    <source>
        <dbReference type="Proteomes" id="UP001458946"/>
    </source>
</evidence>
<keyword evidence="2 5" id="KW-0436">Ligase</keyword>
<accession>A0ABP9V7I3</accession>
<dbReference type="EMBL" id="BAABRN010000007">
    <property type="protein sequence ID" value="GAA5501222.1"/>
    <property type="molecule type" value="Genomic_DNA"/>
</dbReference>
<dbReference type="InterPro" id="IPR045851">
    <property type="entry name" value="AMP-bd_C_sf"/>
</dbReference>
<reference evidence="5 6" key="1">
    <citation type="submission" date="2024-02" db="EMBL/GenBank/DDBJ databases">
        <title>Deinococcus xinjiangensis NBRC 107630.</title>
        <authorList>
            <person name="Ichikawa N."/>
            <person name="Katano-Makiyama Y."/>
            <person name="Hidaka K."/>
        </authorList>
    </citation>
    <scope>NUCLEOTIDE SEQUENCE [LARGE SCALE GENOMIC DNA]</scope>
    <source>
        <strain evidence="5 6">NBRC 107630</strain>
    </source>
</reference>
<feature type="domain" description="AMP-dependent synthetase/ligase" evidence="3">
    <location>
        <begin position="49"/>
        <end position="357"/>
    </location>
</feature>
<dbReference type="PANTHER" id="PTHR43201">
    <property type="entry name" value="ACYL-COA SYNTHETASE"/>
    <property type="match status" value="1"/>
</dbReference>
<gene>
    <name evidence="5" type="primary">menE</name>
    <name evidence="5" type="ORF">Dxin01_00954</name>
</gene>
<proteinExistence type="inferred from homology"/>
<dbReference type="InterPro" id="IPR025110">
    <property type="entry name" value="AMP-bd_C"/>
</dbReference>
<evidence type="ECO:0000256" key="1">
    <source>
        <dbReference type="ARBA" id="ARBA00006432"/>
    </source>
</evidence>
<comment type="caution">
    <text evidence="5">The sequence shown here is derived from an EMBL/GenBank/DDBJ whole genome shotgun (WGS) entry which is preliminary data.</text>
</comment>
<dbReference type="RefSeq" id="WP_353541192.1">
    <property type="nucleotide sequence ID" value="NZ_BAABRN010000007.1"/>
</dbReference>
<organism evidence="5 6">
    <name type="scientific">Deinococcus xinjiangensis</name>
    <dbReference type="NCBI Taxonomy" id="457454"/>
    <lineage>
        <taxon>Bacteria</taxon>
        <taxon>Thermotogati</taxon>
        <taxon>Deinococcota</taxon>
        <taxon>Deinococci</taxon>
        <taxon>Deinococcales</taxon>
        <taxon>Deinococcaceae</taxon>
        <taxon>Deinococcus</taxon>
    </lineage>
</organism>
<dbReference type="Proteomes" id="UP001458946">
    <property type="component" value="Unassembled WGS sequence"/>
</dbReference>
<dbReference type="CDD" id="cd04433">
    <property type="entry name" value="AFD_class_I"/>
    <property type="match status" value="1"/>
</dbReference>
<dbReference type="PANTHER" id="PTHR43201:SF5">
    <property type="entry name" value="MEDIUM-CHAIN ACYL-COA LIGASE ACSF2, MITOCHONDRIAL"/>
    <property type="match status" value="1"/>
</dbReference>
<dbReference type="Pfam" id="PF00501">
    <property type="entry name" value="AMP-binding"/>
    <property type="match status" value="1"/>
</dbReference>
<protein>
    <submittedName>
        <fullName evidence="5">2-succinylbenzoate--CoA ligase</fullName>
    </submittedName>
</protein>
<dbReference type="InterPro" id="IPR042099">
    <property type="entry name" value="ANL_N_sf"/>
</dbReference>
<dbReference type="InterPro" id="IPR020845">
    <property type="entry name" value="AMP-binding_CS"/>
</dbReference>
<name>A0ABP9V7I3_9DEIO</name>
<dbReference type="InterPro" id="IPR000873">
    <property type="entry name" value="AMP-dep_synth/lig_dom"/>
</dbReference>
<dbReference type="Gene3D" id="3.40.50.12780">
    <property type="entry name" value="N-terminal domain of ligase-like"/>
    <property type="match status" value="1"/>
</dbReference>
<evidence type="ECO:0000256" key="2">
    <source>
        <dbReference type="ARBA" id="ARBA00022598"/>
    </source>
</evidence>
<sequence length="495" mass="52776">MTRATPRDWQKLWQTLSDTGVLGARPALGLGRLAATALRHGPTPYALVAWHAAQHPNTVAIDAPDGRLTYRELLAQADASAAQLVPLIGPKTRVGLLGRGGVHWVVGLLVATRLGAEVVLMNTLHSPEGWATQTRKMGLAAILHEATYAQGLRQHPHPAALVELGDGLLIAHSPKLIAPRFGSVILLTSGSTGNPRTIRRRTGLSRSLAVCAATDFLTRLAPKVNERVWLPPPLFHGHGLSALMLTLGFGGTLILADGDDLWGSLEAADPHWAVLVPTMLHRLLEQASDAPPNLRRVVCGSAPLSPRLTQQAQAVFGRVLYNLYGTTETGPIALATPADLAAGVNVGRVLDGVQVDLSAGTVNVRSPFLAVNAESWNTGDQAEFDAAGRLHLRGRADDRFICGGENVDPEELEHRIEQLAGVRECAVWGESDAEYGQVVHALIVPQHGADLADIQASLAQALPRTLRPRSVTLCAELPRNAAGKLARRALREVKG</sequence>
<keyword evidence="6" id="KW-1185">Reference proteome</keyword>
<dbReference type="Gene3D" id="3.30.300.30">
    <property type="match status" value="1"/>
</dbReference>
<evidence type="ECO:0000313" key="5">
    <source>
        <dbReference type="EMBL" id="GAA5501222.1"/>
    </source>
</evidence>
<dbReference type="PROSITE" id="PS00455">
    <property type="entry name" value="AMP_BINDING"/>
    <property type="match status" value="1"/>
</dbReference>
<evidence type="ECO:0000259" key="3">
    <source>
        <dbReference type="Pfam" id="PF00501"/>
    </source>
</evidence>
<evidence type="ECO:0000259" key="4">
    <source>
        <dbReference type="Pfam" id="PF13193"/>
    </source>
</evidence>
<comment type="similarity">
    <text evidence="1">Belongs to the ATP-dependent AMP-binding enzyme family.</text>
</comment>
<feature type="domain" description="AMP-binding enzyme C-terminal" evidence="4">
    <location>
        <begin position="411"/>
        <end position="484"/>
    </location>
</feature>
<dbReference type="Pfam" id="PF13193">
    <property type="entry name" value="AMP-binding_C"/>
    <property type="match status" value="1"/>
</dbReference>